<reference evidence="7" key="1">
    <citation type="journal article" date="2010" name="Nat. Biotechnol.">
        <title>Draft genome sequence of the oilseed species Ricinus communis.</title>
        <authorList>
            <person name="Chan A.P."/>
            <person name="Crabtree J."/>
            <person name="Zhao Q."/>
            <person name="Lorenzi H."/>
            <person name="Orvis J."/>
            <person name="Puiu D."/>
            <person name="Melake-Berhan A."/>
            <person name="Jones K.M."/>
            <person name="Redman J."/>
            <person name="Chen G."/>
            <person name="Cahoon E.B."/>
            <person name="Gedil M."/>
            <person name="Stanke M."/>
            <person name="Haas B.J."/>
            <person name="Wortman J.R."/>
            <person name="Fraser-Liggett C.M."/>
            <person name="Ravel J."/>
            <person name="Rabinowicz P.D."/>
        </authorList>
    </citation>
    <scope>NUCLEOTIDE SEQUENCE [LARGE SCALE GENOMIC DNA]</scope>
    <source>
        <strain evidence="7">cv. Hale</strain>
    </source>
</reference>
<feature type="compositionally biased region" description="Acidic residues" evidence="5">
    <location>
        <begin position="93"/>
        <end position="105"/>
    </location>
</feature>
<dbReference type="GO" id="GO:0005730">
    <property type="term" value="C:nucleolus"/>
    <property type="evidence" value="ECO:0000318"/>
    <property type="project" value="GO_Central"/>
</dbReference>
<comment type="subcellular location">
    <subcellularLocation>
        <location evidence="1">Nucleus</location>
        <location evidence="1">Nucleolus</location>
    </subcellularLocation>
</comment>
<sequence length="196" mass="22469">MEGGIEEGEAQLPATRTPHIKKRVLKNKALAVSFNEKDLRDFVTGFHKRKKKRRKEAQKQQEEVLRRKRIEERKKRKLERQLVLYGGAPPPSDESDEDHGDDQDIETIASVNGTVEYVNEDVKVTVTTSEISREDEDGQGGVMQKAVPPTVTGVEKRHNLAVSKKKPFKKVSKHKARSNTHNKRDRKKGKKKNKKR</sequence>
<dbReference type="AlphaFoldDB" id="B9SFA6"/>
<gene>
    <name evidence="6" type="ORF">RCOM_1095770</name>
</gene>
<dbReference type="FunCoup" id="B9SFA6">
    <property type="interactions" value="1332"/>
</dbReference>
<dbReference type="eggNOG" id="KOG4709">
    <property type="taxonomic scope" value="Eukaryota"/>
</dbReference>
<comment type="similarity">
    <text evidence="2">Belongs to the RRP17 family.</text>
</comment>
<evidence type="ECO:0008006" key="8">
    <source>
        <dbReference type="Google" id="ProtNLM"/>
    </source>
</evidence>
<dbReference type="PANTHER" id="PTHR14577">
    <property type="entry name" value="NUCLEOLAR PROTEIN 12"/>
    <property type="match status" value="1"/>
</dbReference>
<keyword evidence="3" id="KW-0175">Coiled coil</keyword>
<proteinExistence type="inferred from homology"/>
<dbReference type="STRING" id="3988.B9SFA6"/>
<dbReference type="InterPro" id="IPR019186">
    <property type="entry name" value="Nucleolar_protein_12"/>
</dbReference>
<accession>B9SFA6</accession>
<evidence type="ECO:0000256" key="4">
    <source>
        <dbReference type="ARBA" id="ARBA00023242"/>
    </source>
</evidence>
<name>B9SFA6_RICCO</name>
<evidence type="ECO:0000256" key="3">
    <source>
        <dbReference type="ARBA" id="ARBA00023054"/>
    </source>
</evidence>
<evidence type="ECO:0000313" key="6">
    <source>
        <dbReference type="EMBL" id="EEF37694.1"/>
    </source>
</evidence>
<dbReference type="InParanoid" id="B9SFA6"/>
<feature type="region of interest" description="Disordered" evidence="5">
    <location>
        <begin position="46"/>
        <end position="110"/>
    </location>
</feature>
<dbReference type="EMBL" id="EQ973944">
    <property type="protein sequence ID" value="EEF37694.1"/>
    <property type="molecule type" value="Genomic_DNA"/>
</dbReference>
<feature type="compositionally biased region" description="Basic residues" evidence="5">
    <location>
        <begin position="163"/>
        <end position="196"/>
    </location>
</feature>
<dbReference type="GO" id="GO:0019843">
    <property type="term" value="F:rRNA binding"/>
    <property type="evidence" value="ECO:0000318"/>
    <property type="project" value="GO_Central"/>
</dbReference>
<evidence type="ECO:0000256" key="2">
    <source>
        <dbReference type="ARBA" id="ARBA00007175"/>
    </source>
</evidence>
<keyword evidence="7" id="KW-1185">Reference proteome</keyword>
<evidence type="ECO:0000313" key="7">
    <source>
        <dbReference type="Proteomes" id="UP000008311"/>
    </source>
</evidence>
<feature type="compositionally biased region" description="Basic residues" evidence="5">
    <location>
        <begin position="46"/>
        <end position="56"/>
    </location>
</feature>
<organism evidence="6 7">
    <name type="scientific">Ricinus communis</name>
    <name type="common">Castor bean</name>
    <dbReference type="NCBI Taxonomy" id="3988"/>
    <lineage>
        <taxon>Eukaryota</taxon>
        <taxon>Viridiplantae</taxon>
        <taxon>Streptophyta</taxon>
        <taxon>Embryophyta</taxon>
        <taxon>Tracheophyta</taxon>
        <taxon>Spermatophyta</taxon>
        <taxon>Magnoliopsida</taxon>
        <taxon>eudicotyledons</taxon>
        <taxon>Gunneridae</taxon>
        <taxon>Pentapetalae</taxon>
        <taxon>rosids</taxon>
        <taxon>fabids</taxon>
        <taxon>Malpighiales</taxon>
        <taxon>Euphorbiaceae</taxon>
        <taxon>Acalyphoideae</taxon>
        <taxon>Acalypheae</taxon>
        <taxon>Ricinus</taxon>
    </lineage>
</organism>
<feature type="region of interest" description="Disordered" evidence="5">
    <location>
        <begin position="1"/>
        <end position="20"/>
    </location>
</feature>
<protein>
    <recommendedName>
        <fullName evidence="8">Ribosomal RNA-processing protein 17</fullName>
    </recommendedName>
</protein>
<dbReference type="OrthoDB" id="551633at2759"/>
<evidence type="ECO:0000256" key="5">
    <source>
        <dbReference type="SAM" id="MobiDB-lite"/>
    </source>
</evidence>
<dbReference type="Proteomes" id="UP000008311">
    <property type="component" value="Unassembled WGS sequence"/>
</dbReference>
<feature type="region of interest" description="Disordered" evidence="5">
    <location>
        <begin position="130"/>
        <end position="196"/>
    </location>
</feature>
<dbReference type="PANTHER" id="PTHR14577:SF0">
    <property type="entry name" value="NUCLEOLAR PROTEIN 12"/>
    <property type="match status" value="1"/>
</dbReference>
<dbReference type="Pfam" id="PF09805">
    <property type="entry name" value="Nop25"/>
    <property type="match status" value="1"/>
</dbReference>
<keyword evidence="4" id="KW-0539">Nucleus</keyword>
<evidence type="ECO:0000256" key="1">
    <source>
        <dbReference type="ARBA" id="ARBA00004604"/>
    </source>
</evidence>
<dbReference type="OMA" id="MYDNGDM"/>
<dbReference type="KEGG" id="rcu:8289826"/>
<feature type="compositionally biased region" description="Basic and acidic residues" evidence="5">
    <location>
        <begin position="57"/>
        <end position="73"/>
    </location>
</feature>